<dbReference type="InterPro" id="IPR036388">
    <property type="entry name" value="WH-like_DNA-bd_sf"/>
</dbReference>
<sequence>MSEIGQHRHQSGEVEVTTQFIRVGSIQVGMSVNPSPDQFHELMVDDEPNLSDVMACVFGVQEHEVRTYQTLLETPASTVEELADELGRDRSNVNRSLSTLREKGLATRKRRLLDGGGHVYQYTATPLSEARELMHETLDEWTVAVHHRIDEFDARPSE</sequence>
<dbReference type="Gene3D" id="1.10.10.10">
    <property type="entry name" value="Winged helix-like DNA-binding domain superfamily/Winged helix DNA-binding domain"/>
    <property type="match status" value="1"/>
</dbReference>
<dbReference type="Pfam" id="PF01978">
    <property type="entry name" value="TrmB"/>
    <property type="match status" value="1"/>
</dbReference>
<keyword evidence="3" id="KW-1185">Reference proteome</keyword>
<dbReference type="CDD" id="cd00090">
    <property type="entry name" value="HTH_ARSR"/>
    <property type="match status" value="1"/>
</dbReference>
<gene>
    <name evidence="2" type="ORF">BDK61_0463</name>
</gene>
<protein>
    <submittedName>
        <fullName evidence="2">Putative transcriptional regulator</fullName>
    </submittedName>
</protein>
<comment type="caution">
    <text evidence="2">The sequence shown here is derived from an EMBL/GenBank/DDBJ whole genome shotgun (WGS) entry which is preliminary data.</text>
</comment>
<dbReference type="Proteomes" id="UP000268233">
    <property type="component" value="Unassembled WGS sequence"/>
</dbReference>
<evidence type="ECO:0000259" key="1">
    <source>
        <dbReference type="Pfam" id="PF01978"/>
    </source>
</evidence>
<dbReference type="InterPro" id="IPR036390">
    <property type="entry name" value="WH_DNA-bd_sf"/>
</dbReference>
<dbReference type="SUPFAM" id="SSF46785">
    <property type="entry name" value="Winged helix' DNA-binding domain"/>
    <property type="match status" value="1"/>
</dbReference>
<dbReference type="AlphaFoldDB" id="A0A495R1R2"/>
<dbReference type="InterPro" id="IPR011991">
    <property type="entry name" value="ArsR-like_HTH"/>
</dbReference>
<feature type="domain" description="Transcription regulator TrmB N-terminal" evidence="1">
    <location>
        <begin position="57"/>
        <end position="123"/>
    </location>
</feature>
<evidence type="ECO:0000313" key="2">
    <source>
        <dbReference type="EMBL" id="RKS81192.1"/>
    </source>
</evidence>
<name>A0A495R1R2_9EURY</name>
<proteinExistence type="predicted"/>
<dbReference type="InterPro" id="IPR002831">
    <property type="entry name" value="Tscrpt_reg_TrmB_N"/>
</dbReference>
<evidence type="ECO:0000313" key="3">
    <source>
        <dbReference type="Proteomes" id="UP000268233"/>
    </source>
</evidence>
<reference evidence="2 3" key="1">
    <citation type="submission" date="2018-10" db="EMBL/GenBank/DDBJ databases">
        <title>Genomic Encyclopedia of Archaeal and Bacterial Type Strains, Phase II (KMG-II): from individual species to whole genera.</title>
        <authorList>
            <person name="Goeker M."/>
        </authorList>
    </citation>
    <scope>NUCLEOTIDE SEQUENCE [LARGE SCALE GENOMIC DNA]</scope>
    <source>
        <strain evidence="2 3">DSM 11927</strain>
    </source>
</reference>
<accession>A0A495R1R2</accession>
<dbReference type="EMBL" id="RBWW01000001">
    <property type="protein sequence ID" value="RKS81192.1"/>
    <property type="molecule type" value="Genomic_DNA"/>
</dbReference>
<organism evidence="2 3">
    <name type="scientific">Haloarcula quadrata</name>
    <dbReference type="NCBI Taxonomy" id="182779"/>
    <lineage>
        <taxon>Archaea</taxon>
        <taxon>Methanobacteriati</taxon>
        <taxon>Methanobacteriota</taxon>
        <taxon>Stenosarchaea group</taxon>
        <taxon>Halobacteria</taxon>
        <taxon>Halobacteriales</taxon>
        <taxon>Haloarculaceae</taxon>
        <taxon>Haloarcula</taxon>
    </lineage>
</organism>